<evidence type="ECO:0000256" key="5">
    <source>
        <dbReference type="SAM" id="Phobius"/>
    </source>
</evidence>
<evidence type="ECO:0000256" key="1">
    <source>
        <dbReference type="ARBA" id="ARBA00004141"/>
    </source>
</evidence>
<evidence type="ECO:0000256" key="3">
    <source>
        <dbReference type="ARBA" id="ARBA00022989"/>
    </source>
</evidence>
<accession>H0EBU9</accession>
<keyword evidence="3 5" id="KW-1133">Transmembrane helix</keyword>
<dbReference type="AlphaFoldDB" id="H0EBU9"/>
<organism evidence="7 8">
    <name type="scientific">Patulibacter medicamentivorans</name>
    <dbReference type="NCBI Taxonomy" id="1097667"/>
    <lineage>
        <taxon>Bacteria</taxon>
        <taxon>Bacillati</taxon>
        <taxon>Actinomycetota</taxon>
        <taxon>Thermoleophilia</taxon>
        <taxon>Solirubrobacterales</taxon>
        <taxon>Patulibacteraceae</taxon>
        <taxon>Patulibacter</taxon>
    </lineage>
</organism>
<reference evidence="7 8" key="1">
    <citation type="journal article" date="2013" name="Biodegradation">
        <title>Quantitative proteomic analysis of ibuprofen-degrading Patulibacter sp. strain I11.</title>
        <authorList>
            <person name="Almeida B."/>
            <person name="Kjeldal H."/>
            <person name="Lolas I."/>
            <person name="Knudsen A.D."/>
            <person name="Carvalho G."/>
            <person name="Nielsen K.L."/>
            <person name="Barreto Crespo M.T."/>
            <person name="Stensballe A."/>
            <person name="Nielsen J.L."/>
        </authorList>
    </citation>
    <scope>NUCLEOTIDE SEQUENCE [LARGE SCALE GENOMIC DNA]</scope>
    <source>
        <strain evidence="7 8">I11</strain>
    </source>
</reference>
<feature type="transmembrane region" description="Helical" evidence="5">
    <location>
        <begin position="52"/>
        <end position="85"/>
    </location>
</feature>
<evidence type="ECO:0000313" key="7">
    <source>
        <dbReference type="EMBL" id="EHN08851.1"/>
    </source>
</evidence>
<dbReference type="Proteomes" id="UP000005143">
    <property type="component" value="Unassembled WGS sequence"/>
</dbReference>
<feature type="domain" description="Methylamine utilisation protein MauE" evidence="6">
    <location>
        <begin position="3"/>
        <end position="129"/>
    </location>
</feature>
<dbReference type="RefSeq" id="WP_007579281.1">
    <property type="nucleotide sequence ID" value="NZ_AGUD01000318.1"/>
</dbReference>
<name>H0EBU9_9ACTN</name>
<dbReference type="GO" id="GO:0030416">
    <property type="term" value="P:methylamine metabolic process"/>
    <property type="evidence" value="ECO:0007669"/>
    <property type="project" value="InterPro"/>
</dbReference>
<proteinExistence type="predicted"/>
<dbReference type="EMBL" id="AGUD01000318">
    <property type="protein sequence ID" value="EHN08851.1"/>
    <property type="molecule type" value="Genomic_DNA"/>
</dbReference>
<comment type="caution">
    <text evidence="7">The sequence shown here is derived from an EMBL/GenBank/DDBJ whole genome shotgun (WGS) entry which is preliminary data.</text>
</comment>
<feature type="transmembrane region" description="Helical" evidence="5">
    <location>
        <begin position="119"/>
        <end position="138"/>
    </location>
</feature>
<keyword evidence="4 5" id="KW-0472">Membrane</keyword>
<dbReference type="InterPro" id="IPR009908">
    <property type="entry name" value="Methylamine_util_MauE"/>
</dbReference>
<gene>
    <name evidence="7" type="ORF">PAI11_43320</name>
</gene>
<protein>
    <recommendedName>
        <fullName evidence="6">Methylamine utilisation protein MauE domain-containing protein</fullName>
    </recommendedName>
</protein>
<comment type="subcellular location">
    <subcellularLocation>
        <location evidence="1">Membrane</location>
        <topology evidence="1">Multi-pass membrane protein</topology>
    </subcellularLocation>
</comment>
<keyword evidence="8" id="KW-1185">Reference proteome</keyword>
<dbReference type="Pfam" id="PF07291">
    <property type="entry name" value="MauE"/>
    <property type="match status" value="1"/>
</dbReference>
<evidence type="ECO:0000313" key="8">
    <source>
        <dbReference type="Proteomes" id="UP000005143"/>
    </source>
</evidence>
<feature type="transmembrane region" description="Helical" evidence="5">
    <location>
        <begin position="144"/>
        <end position="164"/>
    </location>
</feature>
<sequence>MPAAVTVLLAATLTLAAIAKIRDPAPFRTTLRVALSDRAARAVALLLPPIELVLAIALVSGVAGSLVAALTLLLMVAFTAALWWLERRALASRAGTLLRCNCFGSGGDGDPATGRVRNLLLAAGAAVLVVEPAGALWDVGAGELAGAVCVAVGLTCVWQLAIALRRLTRVGLPS</sequence>
<evidence type="ECO:0000256" key="2">
    <source>
        <dbReference type="ARBA" id="ARBA00022692"/>
    </source>
</evidence>
<dbReference type="GO" id="GO:0016020">
    <property type="term" value="C:membrane"/>
    <property type="evidence" value="ECO:0007669"/>
    <property type="project" value="UniProtKB-SubCell"/>
</dbReference>
<evidence type="ECO:0000256" key="4">
    <source>
        <dbReference type="ARBA" id="ARBA00023136"/>
    </source>
</evidence>
<keyword evidence="2 5" id="KW-0812">Transmembrane</keyword>
<evidence type="ECO:0000259" key="6">
    <source>
        <dbReference type="Pfam" id="PF07291"/>
    </source>
</evidence>